<keyword evidence="1" id="KW-0472">Membrane</keyword>
<dbReference type="GO" id="GO:0006388">
    <property type="term" value="P:tRNA splicing, via endonucleolytic cleavage and ligation"/>
    <property type="evidence" value="ECO:0007669"/>
    <property type="project" value="InterPro"/>
</dbReference>
<evidence type="ECO:0000256" key="1">
    <source>
        <dbReference type="SAM" id="Phobius"/>
    </source>
</evidence>
<gene>
    <name evidence="3" type="primary">LOC107488921</name>
</gene>
<dbReference type="RefSeq" id="XP_052118370.1">
    <property type="nucleotide sequence ID" value="XM_052262410.1"/>
</dbReference>
<dbReference type="GeneID" id="107488921"/>
<dbReference type="KEGG" id="adu:107488921"/>
<reference evidence="3" key="2">
    <citation type="submission" date="2025-08" db="UniProtKB">
        <authorList>
            <consortium name="RefSeq"/>
        </authorList>
    </citation>
    <scope>IDENTIFICATION</scope>
    <source>
        <tissue evidence="3">Whole plant</tissue>
    </source>
</reference>
<proteinExistence type="predicted"/>
<dbReference type="Proteomes" id="UP000515211">
    <property type="component" value="Chromosome 5"/>
</dbReference>
<dbReference type="InterPro" id="IPR038837">
    <property type="entry name" value="tRNA_ligase_1"/>
</dbReference>
<accession>A0A9C6WUE2</accession>
<feature type="transmembrane region" description="Helical" evidence="1">
    <location>
        <begin position="113"/>
        <end position="136"/>
    </location>
</feature>
<sequence>MMEGTISGVATAEAEMAGKGAADAATAGAEAVVASPKTSGSPSLSKLFSGNLLEKFTLDNSTYLQAQIRATFYLKFENEKSDQEVSLKHSGSLFMYAGHEGGAYAKNSFGNMYLCDILCIFWNFFVSLFTLCSLFFS</sequence>
<dbReference type="AlphaFoldDB" id="A0A9C6WUE2"/>
<dbReference type="PANTHER" id="PTHR35460:SF1">
    <property type="entry name" value="TRNA LIGASE 1"/>
    <property type="match status" value="1"/>
</dbReference>
<evidence type="ECO:0000313" key="3">
    <source>
        <dbReference type="RefSeq" id="XP_052118370.1"/>
    </source>
</evidence>
<keyword evidence="1" id="KW-1133">Transmembrane helix</keyword>
<name>A0A9C6WUE2_ARADU</name>
<protein>
    <submittedName>
        <fullName evidence="3">tRNA ligase 1-like isoform X1</fullName>
    </submittedName>
</protein>
<keyword evidence="1" id="KW-0812">Transmembrane</keyword>
<dbReference type="GO" id="GO:0003972">
    <property type="term" value="F:RNA ligase (ATP) activity"/>
    <property type="evidence" value="ECO:0007669"/>
    <property type="project" value="InterPro"/>
</dbReference>
<reference evidence="2" key="1">
    <citation type="journal article" date="2016" name="Nat. Genet.">
        <title>The genome sequences of Arachis duranensis and Arachis ipaensis, the diploid ancestors of cultivated peanut.</title>
        <authorList>
            <person name="Bertioli D.J."/>
            <person name="Cannon S.B."/>
            <person name="Froenicke L."/>
            <person name="Huang G."/>
            <person name="Farmer A.D."/>
            <person name="Cannon E.K."/>
            <person name="Liu X."/>
            <person name="Gao D."/>
            <person name="Clevenger J."/>
            <person name="Dash S."/>
            <person name="Ren L."/>
            <person name="Moretzsohn M.C."/>
            <person name="Shirasawa K."/>
            <person name="Huang W."/>
            <person name="Vidigal B."/>
            <person name="Abernathy B."/>
            <person name="Chu Y."/>
            <person name="Niederhuth C.E."/>
            <person name="Umale P."/>
            <person name="Araujo A.C."/>
            <person name="Kozik A."/>
            <person name="Kim K.D."/>
            <person name="Burow M.D."/>
            <person name="Varshney R.K."/>
            <person name="Wang X."/>
            <person name="Zhang X."/>
            <person name="Barkley N."/>
            <person name="Guimaraes P.M."/>
            <person name="Isobe S."/>
            <person name="Guo B."/>
            <person name="Liao B."/>
            <person name="Stalker H.T."/>
            <person name="Schmitz R.J."/>
            <person name="Scheffler B.E."/>
            <person name="Leal-Bertioli S.C."/>
            <person name="Xun X."/>
            <person name="Jackson S.A."/>
            <person name="Michelmore R."/>
            <person name="Ozias-Akins P."/>
        </authorList>
    </citation>
    <scope>NUCLEOTIDE SEQUENCE [LARGE SCALE GENOMIC DNA]</scope>
    <source>
        <strain evidence="2">cv. V14167</strain>
    </source>
</reference>
<keyword evidence="2" id="KW-1185">Reference proteome</keyword>
<dbReference type="PANTHER" id="PTHR35460">
    <property type="entry name" value="TRNA LIGASE 1"/>
    <property type="match status" value="1"/>
</dbReference>
<evidence type="ECO:0000313" key="2">
    <source>
        <dbReference type="Proteomes" id="UP000515211"/>
    </source>
</evidence>
<organism evidence="2 3">
    <name type="scientific">Arachis duranensis</name>
    <name type="common">Wild peanut</name>
    <dbReference type="NCBI Taxonomy" id="130453"/>
    <lineage>
        <taxon>Eukaryota</taxon>
        <taxon>Viridiplantae</taxon>
        <taxon>Streptophyta</taxon>
        <taxon>Embryophyta</taxon>
        <taxon>Tracheophyta</taxon>
        <taxon>Spermatophyta</taxon>
        <taxon>Magnoliopsida</taxon>
        <taxon>eudicotyledons</taxon>
        <taxon>Gunneridae</taxon>
        <taxon>Pentapetalae</taxon>
        <taxon>rosids</taxon>
        <taxon>fabids</taxon>
        <taxon>Fabales</taxon>
        <taxon>Fabaceae</taxon>
        <taxon>Papilionoideae</taxon>
        <taxon>50 kb inversion clade</taxon>
        <taxon>dalbergioids sensu lato</taxon>
        <taxon>Dalbergieae</taxon>
        <taxon>Pterocarpus clade</taxon>
        <taxon>Arachis</taxon>
    </lineage>
</organism>